<gene>
    <name evidence="1" type="ORF">Vadar_006661</name>
</gene>
<dbReference type="EMBL" id="CM037151">
    <property type="protein sequence ID" value="KAH7842554.1"/>
    <property type="molecule type" value="Genomic_DNA"/>
</dbReference>
<dbReference type="Proteomes" id="UP000828048">
    <property type="component" value="Chromosome 1"/>
</dbReference>
<proteinExistence type="predicted"/>
<accession>A0ACB7XP19</accession>
<organism evidence="1 2">
    <name type="scientific">Vaccinium darrowii</name>
    <dbReference type="NCBI Taxonomy" id="229202"/>
    <lineage>
        <taxon>Eukaryota</taxon>
        <taxon>Viridiplantae</taxon>
        <taxon>Streptophyta</taxon>
        <taxon>Embryophyta</taxon>
        <taxon>Tracheophyta</taxon>
        <taxon>Spermatophyta</taxon>
        <taxon>Magnoliopsida</taxon>
        <taxon>eudicotyledons</taxon>
        <taxon>Gunneridae</taxon>
        <taxon>Pentapetalae</taxon>
        <taxon>asterids</taxon>
        <taxon>Ericales</taxon>
        <taxon>Ericaceae</taxon>
        <taxon>Vaccinioideae</taxon>
        <taxon>Vaccinieae</taxon>
        <taxon>Vaccinium</taxon>
    </lineage>
</organism>
<protein>
    <submittedName>
        <fullName evidence="1">Uncharacterized protein</fullName>
    </submittedName>
</protein>
<evidence type="ECO:0000313" key="1">
    <source>
        <dbReference type="EMBL" id="KAH7842554.1"/>
    </source>
</evidence>
<evidence type="ECO:0000313" key="2">
    <source>
        <dbReference type="Proteomes" id="UP000828048"/>
    </source>
</evidence>
<reference evidence="1 2" key="1">
    <citation type="journal article" date="2021" name="Hortic Res">
        <title>High-quality reference genome and annotation aids understanding of berry development for evergreen blueberry (Vaccinium darrowii).</title>
        <authorList>
            <person name="Yu J."/>
            <person name="Hulse-Kemp A.M."/>
            <person name="Babiker E."/>
            <person name="Staton M."/>
        </authorList>
    </citation>
    <scope>NUCLEOTIDE SEQUENCE [LARGE SCALE GENOMIC DNA]</scope>
    <source>
        <strain evidence="2">cv. NJ 8807/NJ 8810</strain>
        <tissue evidence="1">Young leaf</tissue>
    </source>
</reference>
<comment type="caution">
    <text evidence="1">The sequence shown here is derived from an EMBL/GenBank/DDBJ whole genome shotgun (WGS) entry which is preliminary data.</text>
</comment>
<keyword evidence="2" id="KW-1185">Reference proteome</keyword>
<sequence>MSSRSNTDLSYPYSPLISESEDESADSDRRRGKRNRPVYFSDERRRRSGRIREPDVDLFSALPDSLLVHVLSFLPIVDAIKTQVFSKRWQYLWTHMTSLVFRRNDSPEKSVDKFVAFVDKTLGLCNCSKIKKFGVKFVYEPEYDPNVELWTQFATAKGVEEFQLDFYDLSGGWEGDCLLPQLLYTNSSFKALQFQQCNVMPNGVVRWNSLKKLLIGCAELSEDVIQNILAGCPVLEILELYGFHGFNRLHISNASVKKLILRNGYDEVEVREEYQIGGGYHCLLEISAPHLHSLEILDNLRDKICRLGDVSSLVDAKLNFFVMQSWGPDYYYEMCENMLKGLLQSLVHVKKITLGSWAIEVLSIMEFKGLRSPLLKCECLTLNTTGIWKSSLPGIAHMLESSPHLETLVISMLSYTCGEHFGDKLRNFDVKNYWTSRKKPFTCLTFHLQKVNFIGFGQYKFGYYLSFVRFLLKNARVLQKMVINAQMVGSNRQKKFSRAAQKLLSFPRSSPNAVVLFYEENGQLK</sequence>
<name>A0ACB7XP19_9ERIC</name>